<evidence type="ECO:0000256" key="2">
    <source>
        <dbReference type="ARBA" id="ARBA00010337"/>
    </source>
</evidence>
<dbReference type="GO" id="GO:0000930">
    <property type="term" value="C:gamma-tubulin complex"/>
    <property type="evidence" value="ECO:0007669"/>
    <property type="project" value="TreeGrafter"/>
</dbReference>
<name>A0A4Y7QKW6_9AGAM</name>
<dbReference type="InterPro" id="IPR041470">
    <property type="entry name" value="GCP_N"/>
</dbReference>
<dbReference type="Pfam" id="PF17681">
    <property type="entry name" value="GCP_N_terminal"/>
    <property type="match status" value="1"/>
</dbReference>
<gene>
    <name evidence="10" type="ORF">BD410DRAFT_824803</name>
</gene>
<evidence type="ECO:0000259" key="9">
    <source>
        <dbReference type="Pfam" id="PF17681"/>
    </source>
</evidence>
<evidence type="ECO:0000313" key="11">
    <source>
        <dbReference type="Proteomes" id="UP000294933"/>
    </source>
</evidence>
<comment type="similarity">
    <text evidence="2 6">Belongs to the TUBGCP family.</text>
</comment>
<dbReference type="GO" id="GO:0000278">
    <property type="term" value="P:mitotic cell cycle"/>
    <property type="evidence" value="ECO:0007669"/>
    <property type="project" value="TreeGrafter"/>
</dbReference>
<reference evidence="10 11" key="1">
    <citation type="submission" date="2018-06" db="EMBL/GenBank/DDBJ databases">
        <title>A transcriptomic atlas of mushroom development highlights an independent origin of complex multicellularity.</title>
        <authorList>
            <consortium name="DOE Joint Genome Institute"/>
            <person name="Krizsan K."/>
            <person name="Almasi E."/>
            <person name="Merenyi Z."/>
            <person name="Sahu N."/>
            <person name="Viragh M."/>
            <person name="Koszo T."/>
            <person name="Mondo S."/>
            <person name="Kiss B."/>
            <person name="Balint B."/>
            <person name="Kues U."/>
            <person name="Barry K."/>
            <person name="Hegedus J.C."/>
            <person name="Henrissat B."/>
            <person name="Johnson J."/>
            <person name="Lipzen A."/>
            <person name="Ohm R."/>
            <person name="Nagy I."/>
            <person name="Pangilinan J."/>
            <person name="Yan J."/>
            <person name="Xiong Y."/>
            <person name="Grigoriev I.V."/>
            <person name="Hibbett D.S."/>
            <person name="Nagy L.G."/>
        </authorList>
    </citation>
    <scope>NUCLEOTIDE SEQUENCE [LARGE SCALE GENOMIC DNA]</scope>
    <source>
        <strain evidence="10 11">SZMC22713</strain>
    </source>
</reference>
<dbReference type="GO" id="GO:0051225">
    <property type="term" value="P:spindle assembly"/>
    <property type="evidence" value="ECO:0007669"/>
    <property type="project" value="TreeGrafter"/>
</dbReference>
<feature type="region of interest" description="Disordered" evidence="7">
    <location>
        <begin position="514"/>
        <end position="536"/>
    </location>
</feature>
<dbReference type="OrthoDB" id="1608002at2759"/>
<feature type="compositionally biased region" description="Polar residues" evidence="7">
    <location>
        <begin position="517"/>
        <end position="526"/>
    </location>
</feature>
<dbReference type="InterPro" id="IPR007259">
    <property type="entry name" value="GCP"/>
</dbReference>
<feature type="domain" description="Gamma tubulin complex component protein N-terminal" evidence="9">
    <location>
        <begin position="2"/>
        <end position="234"/>
    </location>
</feature>
<dbReference type="Pfam" id="PF04130">
    <property type="entry name" value="GCP_C_terminal"/>
    <property type="match status" value="1"/>
</dbReference>
<evidence type="ECO:0000256" key="6">
    <source>
        <dbReference type="RuleBase" id="RU363050"/>
    </source>
</evidence>
<evidence type="ECO:0000256" key="4">
    <source>
        <dbReference type="ARBA" id="ARBA00022701"/>
    </source>
</evidence>
<dbReference type="InterPro" id="IPR042241">
    <property type="entry name" value="GCP_C_sf"/>
</dbReference>
<sequence length="731" mass="80926">MIAEILLVLAGHSSSIFSSEGFVDPSFSSLLHPGEQQCLESLGRIALRYRKVKSSCLKLSRSPSRYINALCAKLNEILTNEYEALVIETEAKVLQRDASLVGRGSFVPLSSIRASFAEWDNPLGVLESLVEKIENTSDWPAGKLIDLLLKKSETGIQRVASILTRLAVAVQCVWRAQLQAFVVHGTLAASDPIASDDYTLIDDCFPSSVTPQARESIMYVGRAIGTVKAAKWHAQMPRALALQHSKMLDSVLPMQQYPFDTVIAQIRINVSEWLWLNVLTPRDVEDAVESLANYFLMRNGEFSLSLIREIERLKVSRLTSRSGPSTVIREQDLHLALLRASLGTSAQHDPSLTHLRFTLPSGPLRPLLPSLSLPKVPTLSSSTVIENVTFDDILLGTHLRLTYSISWPLDLFLQSTDLSAYADIFAFLSSLRHVHTRIHTCWASLSNAQRARRRWTGLGEGGTQDLSARRDLLRCAWGVVRIMSWFLDVLLGYMMTDVVDGEFRRLKSALRLKPSGGLSSATSGETIASAPSQSSLPSLTSLNGGISGAATHLDFTTLRNFHRNYLDRILSGSLLTQSALSATLRSIFEVCERFTAQIERWGGDVLPELLIEGTLAPGGSDSVGQMVKERWVTVKDIDERLQTLLESFYEQLTSSNSLLFGMGDTTLMNATNVSGMGLTSVRTKFKRGEGEEDTRRLIERLLLRLDFNGGYSKPRLNEEEVILGQDALNRT</sequence>
<dbReference type="STRING" id="50990.A0A4Y7QKW6"/>
<evidence type="ECO:0000256" key="7">
    <source>
        <dbReference type="SAM" id="MobiDB-lite"/>
    </source>
</evidence>
<dbReference type="Gene3D" id="1.20.120.1900">
    <property type="entry name" value="Gamma-tubulin complex, C-terminal domain"/>
    <property type="match status" value="1"/>
</dbReference>
<dbReference type="GO" id="GO:0043015">
    <property type="term" value="F:gamma-tubulin binding"/>
    <property type="evidence" value="ECO:0007669"/>
    <property type="project" value="InterPro"/>
</dbReference>
<dbReference type="GO" id="GO:0051011">
    <property type="term" value="F:microtubule minus-end binding"/>
    <property type="evidence" value="ECO:0007669"/>
    <property type="project" value="TreeGrafter"/>
</dbReference>
<keyword evidence="5 6" id="KW-0206">Cytoskeleton</keyword>
<dbReference type="GO" id="GO:0051321">
    <property type="term" value="P:meiotic cell cycle"/>
    <property type="evidence" value="ECO:0007669"/>
    <property type="project" value="TreeGrafter"/>
</dbReference>
<evidence type="ECO:0000256" key="5">
    <source>
        <dbReference type="ARBA" id="ARBA00023212"/>
    </source>
</evidence>
<dbReference type="GO" id="GO:0044732">
    <property type="term" value="C:mitotic spindle pole body"/>
    <property type="evidence" value="ECO:0007669"/>
    <property type="project" value="TreeGrafter"/>
</dbReference>
<dbReference type="GO" id="GO:0007020">
    <property type="term" value="P:microtubule nucleation"/>
    <property type="evidence" value="ECO:0007669"/>
    <property type="project" value="InterPro"/>
</dbReference>
<evidence type="ECO:0000256" key="3">
    <source>
        <dbReference type="ARBA" id="ARBA00022490"/>
    </source>
</evidence>
<dbReference type="GO" id="GO:0000922">
    <property type="term" value="C:spindle pole"/>
    <property type="evidence" value="ECO:0007669"/>
    <property type="project" value="InterPro"/>
</dbReference>
<keyword evidence="3 6" id="KW-0963">Cytoplasm</keyword>
<dbReference type="PANTHER" id="PTHR19302:SF27">
    <property type="entry name" value="GAMMA-TUBULIN COMPLEX COMPONENT 4"/>
    <property type="match status" value="1"/>
</dbReference>
<protein>
    <recommendedName>
        <fullName evidence="6">Spindle pole body component</fullName>
    </recommendedName>
</protein>
<dbReference type="EMBL" id="ML170158">
    <property type="protein sequence ID" value="TDL28055.1"/>
    <property type="molecule type" value="Genomic_DNA"/>
</dbReference>
<comment type="subcellular location">
    <subcellularLocation>
        <location evidence="1 6">Cytoplasm</location>
        <location evidence="1 6">Cytoskeleton</location>
        <location evidence="1 6">Microtubule organizing center</location>
    </subcellularLocation>
</comment>
<proteinExistence type="inferred from homology"/>
<keyword evidence="4 6" id="KW-0493">Microtubule</keyword>
<accession>A0A4Y7QKW6</accession>
<dbReference type="Proteomes" id="UP000294933">
    <property type="component" value="Unassembled WGS sequence"/>
</dbReference>
<dbReference type="GO" id="GO:0031122">
    <property type="term" value="P:cytoplasmic microtubule organization"/>
    <property type="evidence" value="ECO:0007669"/>
    <property type="project" value="TreeGrafter"/>
</dbReference>
<dbReference type="AlphaFoldDB" id="A0A4Y7QKW6"/>
<dbReference type="InterPro" id="IPR040457">
    <property type="entry name" value="GCP_C"/>
</dbReference>
<evidence type="ECO:0000256" key="1">
    <source>
        <dbReference type="ARBA" id="ARBA00004267"/>
    </source>
</evidence>
<dbReference type="GO" id="GO:0005874">
    <property type="term" value="C:microtubule"/>
    <property type="evidence" value="ECO:0007669"/>
    <property type="project" value="UniProtKB-KW"/>
</dbReference>
<evidence type="ECO:0000259" key="8">
    <source>
        <dbReference type="Pfam" id="PF04130"/>
    </source>
</evidence>
<dbReference type="PANTHER" id="PTHR19302">
    <property type="entry name" value="GAMMA TUBULIN COMPLEX PROTEIN"/>
    <property type="match status" value="1"/>
</dbReference>
<keyword evidence="11" id="KW-1185">Reference proteome</keyword>
<organism evidence="10 11">
    <name type="scientific">Rickenella mellea</name>
    <dbReference type="NCBI Taxonomy" id="50990"/>
    <lineage>
        <taxon>Eukaryota</taxon>
        <taxon>Fungi</taxon>
        <taxon>Dikarya</taxon>
        <taxon>Basidiomycota</taxon>
        <taxon>Agaricomycotina</taxon>
        <taxon>Agaricomycetes</taxon>
        <taxon>Hymenochaetales</taxon>
        <taxon>Rickenellaceae</taxon>
        <taxon>Rickenella</taxon>
    </lineage>
</organism>
<evidence type="ECO:0000313" key="10">
    <source>
        <dbReference type="EMBL" id="TDL28055.1"/>
    </source>
</evidence>
<dbReference type="VEuPathDB" id="FungiDB:BD410DRAFT_824803"/>
<feature type="domain" description="Gamma tubulin complex component C-terminal" evidence="8">
    <location>
        <begin position="289"/>
        <end position="709"/>
    </location>
</feature>